<evidence type="ECO:0000256" key="3">
    <source>
        <dbReference type="ARBA" id="ARBA00023200"/>
    </source>
</evidence>
<keyword evidence="5" id="KW-0812">Transmembrane</keyword>
<keyword evidence="5" id="KW-1133">Transmembrane helix</keyword>
<dbReference type="GO" id="GO:0016998">
    <property type="term" value="P:cell wall macromolecule catabolic process"/>
    <property type="evidence" value="ECO:0007669"/>
    <property type="project" value="InterPro"/>
</dbReference>
<dbReference type="SUPFAM" id="SSF54001">
    <property type="entry name" value="Cysteine proteinases"/>
    <property type="match status" value="1"/>
</dbReference>
<sequence>MKKNIFRTIHIVIMVVGILNFCPLLNLSDDLFIVTIKAYAATISNTPNLSSSSYGSQNIFGENYKGRGTWFCWGRVSEKLNIKLSSEFWGHASSWWDNNAKSKKYNYGNEPRANSIAVWGGGNGNYGHVAFVEKVEGNTVYFNEANLDRYRAYDGALESLPKDKMIKRGTLYLKGYIYLTNNTTTTSSYSKVNAGQTVLTTTKNYSKNSTAKSMQVSDNLVNFIAQYEWFSSKPYSGFGEQHATIGYGHVIRSGENFSNGITRQKGKELLKEDLQRTVNEVNRLVSGVHLTQQQFDALVSFAFNCGSGGLSSSTLLKDVKSGNITSNKIKGDFQAWSYSNKTRLLGLWRRRTDEWQIFSHGDYKRNYPLW</sequence>
<keyword evidence="8" id="KW-1185">Reference proteome</keyword>
<dbReference type="PROSITE" id="PS50911">
    <property type="entry name" value="CHAP"/>
    <property type="match status" value="1"/>
</dbReference>
<dbReference type="Gene3D" id="1.10.530.40">
    <property type="match status" value="1"/>
</dbReference>
<feature type="transmembrane region" description="Helical" evidence="5">
    <location>
        <begin position="9"/>
        <end position="27"/>
    </location>
</feature>
<dbReference type="AlphaFoldDB" id="A0A919S1J4"/>
<comment type="similarity">
    <text evidence="4">Belongs to the glycosyl hydrolase 24 family.</text>
</comment>
<dbReference type="InterPro" id="IPR033907">
    <property type="entry name" value="Endolysin_autolysin"/>
</dbReference>
<dbReference type="EMBL" id="BOPZ01000031">
    <property type="protein sequence ID" value="GIM30246.1"/>
    <property type="molecule type" value="Genomic_DNA"/>
</dbReference>
<name>A0A919S1J4_9CLOT</name>
<comment type="caution">
    <text evidence="7">The sequence shown here is derived from an EMBL/GenBank/DDBJ whole genome shotgun (WGS) entry which is preliminary data.</text>
</comment>
<dbReference type="InterPro" id="IPR051018">
    <property type="entry name" value="Bacteriophage_GH24"/>
</dbReference>
<dbReference type="GO" id="GO:0031640">
    <property type="term" value="P:killing of cells of another organism"/>
    <property type="evidence" value="ECO:0007669"/>
    <property type="project" value="UniProtKB-KW"/>
</dbReference>
<evidence type="ECO:0000313" key="7">
    <source>
        <dbReference type="EMBL" id="GIM30246.1"/>
    </source>
</evidence>
<dbReference type="GO" id="GO:0009253">
    <property type="term" value="P:peptidoglycan catabolic process"/>
    <property type="evidence" value="ECO:0007669"/>
    <property type="project" value="InterPro"/>
</dbReference>
<gene>
    <name evidence="7" type="ORF">CPJCM30710_29120</name>
</gene>
<comment type="catalytic activity">
    <reaction evidence="4">
        <text>Hydrolysis of (1-&gt;4)-beta-linkages between N-acetylmuramic acid and N-acetyl-D-glucosamine residues in a peptidoglycan and between N-acetyl-D-glucosamine residues in chitodextrins.</text>
        <dbReference type="EC" id="3.2.1.17"/>
    </reaction>
</comment>
<dbReference type="CDD" id="cd00737">
    <property type="entry name" value="lyz_endolysin_autolysin"/>
    <property type="match status" value="1"/>
</dbReference>
<evidence type="ECO:0000259" key="6">
    <source>
        <dbReference type="PROSITE" id="PS50911"/>
    </source>
</evidence>
<evidence type="ECO:0000256" key="5">
    <source>
        <dbReference type="SAM" id="Phobius"/>
    </source>
</evidence>
<protein>
    <recommendedName>
        <fullName evidence="4">Lysozyme</fullName>
        <ecNumber evidence="4">3.2.1.17</ecNumber>
    </recommendedName>
</protein>
<proteinExistence type="inferred from homology"/>
<dbReference type="InterPro" id="IPR023346">
    <property type="entry name" value="Lysozyme-like_dom_sf"/>
</dbReference>
<dbReference type="InterPro" id="IPR023347">
    <property type="entry name" value="Lysozyme_dom_sf"/>
</dbReference>
<dbReference type="PANTHER" id="PTHR38107">
    <property type="match status" value="1"/>
</dbReference>
<dbReference type="InterPro" id="IPR007921">
    <property type="entry name" value="CHAP_dom"/>
</dbReference>
<evidence type="ECO:0000313" key="8">
    <source>
        <dbReference type="Proteomes" id="UP000679179"/>
    </source>
</evidence>
<evidence type="ECO:0000256" key="1">
    <source>
        <dbReference type="ARBA" id="ARBA00022529"/>
    </source>
</evidence>
<dbReference type="Proteomes" id="UP000679179">
    <property type="component" value="Unassembled WGS sequence"/>
</dbReference>
<dbReference type="SUPFAM" id="SSF53955">
    <property type="entry name" value="Lysozyme-like"/>
    <property type="match status" value="1"/>
</dbReference>
<dbReference type="GO" id="GO:0042742">
    <property type="term" value="P:defense response to bacterium"/>
    <property type="evidence" value="ECO:0007669"/>
    <property type="project" value="UniProtKB-KW"/>
</dbReference>
<keyword evidence="4" id="KW-0378">Hydrolase</keyword>
<reference evidence="7" key="1">
    <citation type="submission" date="2021-03" db="EMBL/GenBank/DDBJ databases">
        <title>Taxonomic study of Clostridium polyendosporum from meadow-gley soil under rice.</title>
        <authorList>
            <person name="Kobayashi H."/>
            <person name="Tanizawa Y."/>
            <person name="Yagura M."/>
        </authorList>
    </citation>
    <scope>NUCLEOTIDE SEQUENCE</scope>
    <source>
        <strain evidence="7">JCM 30710</strain>
    </source>
</reference>
<dbReference type="GO" id="GO:0003796">
    <property type="term" value="F:lysozyme activity"/>
    <property type="evidence" value="ECO:0007669"/>
    <property type="project" value="UniProtKB-EC"/>
</dbReference>
<dbReference type="Pfam" id="PF00959">
    <property type="entry name" value="Phage_lysozyme"/>
    <property type="match status" value="1"/>
</dbReference>
<dbReference type="Gene3D" id="3.90.1720.10">
    <property type="entry name" value="endopeptidase domain like (from Nostoc punctiforme)"/>
    <property type="match status" value="1"/>
</dbReference>
<dbReference type="EC" id="3.2.1.17" evidence="4"/>
<dbReference type="RefSeq" id="WP_212904925.1">
    <property type="nucleotide sequence ID" value="NZ_BOPZ01000031.1"/>
</dbReference>
<evidence type="ECO:0000256" key="2">
    <source>
        <dbReference type="ARBA" id="ARBA00022638"/>
    </source>
</evidence>
<keyword evidence="3" id="KW-1035">Host cytoplasm</keyword>
<organism evidence="7 8">
    <name type="scientific">Clostridium polyendosporum</name>
    <dbReference type="NCBI Taxonomy" id="69208"/>
    <lineage>
        <taxon>Bacteria</taxon>
        <taxon>Bacillati</taxon>
        <taxon>Bacillota</taxon>
        <taxon>Clostridia</taxon>
        <taxon>Eubacteriales</taxon>
        <taxon>Clostridiaceae</taxon>
        <taxon>Clostridium</taxon>
    </lineage>
</organism>
<feature type="domain" description="Peptidase C51" evidence="6">
    <location>
        <begin position="43"/>
        <end position="174"/>
    </location>
</feature>
<accession>A0A919S1J4</accession>
<keyword evidence="1 4" id="KW-0929">Antimicrobial</keyword>
<dbReference type="Pfam" id="PF05257">
    <property type="entry name" value="CHAP"/>
    <property type="match status" value="1"/>
</dbReference>
<keyword evidence="2 4" id="KW-0081">Bacteriolytic enzyme</keyword>
<evidence type="ECO:0000256" key="4">
    <source>
        <dbReference type="RuleBase" id="RU003788"/>
    </source>
</evidence>
<keyword evidence="4" id="KW-0326">Glycosidase</keyword>
<dbReference type="InterPro" id="IPR038765">
    <property type="entry name" value="Papain-like_cys_pep_sf"/>
</dbReference>
<dbReference type="InterPro" id="IPR002196">
    <property type="entry name" value="Glyco_hydro_24"/>
</dbReference>
<keyword evidence="5" id="KW-0472">Membrane</keyword>
<dbReference type="PANTHER" id="PTHR38107:SF3">
    <property type="entry name" value="LYSOZYME RRRD-RELATED"/>
    <property type="match status" value="1"/>
</dbReference>